<evidence type="ECO:0000313" key="2">
    <source>
        <dbReference type="Proteomes" id="UP000018144"/>
    </source>
</evidence>
<gene>
    <name evidence="1" type="ORF">PCON_02683</name>
</gene>
<accession>U4L9W2</accession>
<keyword evidence="2" id="KW-1185">Reference proteome</keyword>
<name>U4L9W2_PYROM</name>
<protein>
    <submittedName>
        <fullName evidence="1">Uncharacterized protein</fullName>
    </submittedName>
</protein>
<dbReference type="EMBL" id="HF936318">
    <property type="protein sequence ID" value="CCX16152.1"/>
    <property type="molecule type" value="Genomic_DNA"/>
</dbReference>
<dbReference type="Proteomes" id="UP000018144">
    <property type="component" value="Unassembled WGS sequence"/>
</dbReference>
<evidence type="ECO:0000313" key="1">
    <source>
        <dbReference type="EMBL" id="CCX16152.1"/>
    </source>
</evidence>
<dbReference type="AlphaFoldDB" id="U4L9W2"/>
<sequence length="16" mass="1915">MQPLSTLISKSYDYLR</sequence>
<proteinExistence type="predicted"/>
<organism evidence="1 2">
    <name type="scientific">Pyronema omphalodes (strain CBS 100304)</name>
    <name type="common">Pyronema confluens</name>
    <dbReference type="NCBI Taxonomy" id="1076935"/>
    <lineage>
        <taxon>Eukaryota</taxon>
        <taxon>Fungi</taxon>
        <taxon>Dikarya</taxon>
        <taxon>Ascomycota</taxon>
        <taxon>Pezizomycotina</taxon>
        <taxon>Pezizomycetes</taxon>
        <taxon>Pezizales</taxon>
        <taxon>Pyronemataceae</taxon>
        <taxon>Pyronema</taxon>
    </lineage>
</organism>
<reference evidence="1 2" key="1">
    <citation type="journal article" date="2013" name="PLoS Genet.">
        <title>The genome and development-dependent transcriptomes of Pyronema confluens: a window into fungal evolution.</title>
        <authorList>
            <person name="Traeger S."/>
            <person name="Altegoer F."/>
            <person name="Freitag M."/>
            <person name="Gabaldon T."/>
            <person name="Kempken F."/>
            <person name="Kumar A."/>
            <person name="Marcet-Houben M."/>
            <person name="Poggeler S."/>
            <person name="Stajich J.E."/>
            <person name="Nowrousian M."/>
        </authorList>
    </citation>
    <scope>NUCLEOTIDE SEQUENCE [LARGE SCALE GENOMIC DNA]</scope>
    <source>
        <strain evidence="2">CBS 100304</strain>
        <tissue evidence="1">Vegetative mycelium</tissue>
    </source>
</reference>